<dbReference type="AlphaFoldDB" id="A0AAE0M360"/>
<protein>
    <recommendedName>
        <fullName evidence="5">Transmembrane protein</fullName>
    </recommendedName>
</protein>
<evidence type="ECO:0000313" key="3">
    <source>
        <dbReference type="EMBL" id="KAK3317447.1"/>
    </source>
</evidence>
<keyword evidence="4" id="KW-1185">Reference proteome</keyword>
<keyword evidence="2" id="KW-0472">Membrane</keyword>
<evidence type="ECO:0000256" key="2">
    <source>
        <dbReference type="SAM" id="Phobius"/>
    </source>
</evidence>
<keyword evidence="2" id="KW-1133">Transmembrane helix</keyword>
<dbReference type="Proteomes" id="UP001286456">
    <property type="component" value="Unassembled WGS sequence"/>
</dbReference>
<accession>A0AAE0M360</accession>
<feature type="transmembrane region" description="Helical" evidence="2">
    <location>
        <begin position="60"/>
        <end position="79"/>
    </location>
</feature>
<comment type="caution">
    <text evidence="3">The sequence shown here is derived from an EMBL/GenBank/DDBJ whole genome shotgun (WGS) entry which is preliminary data.</text>
</comment>
<organism evidence="3 4">
    <name type="scientific">Cercophora scortea</name>
    <dbReference type="NCBI Taxonomy" id="314031"/>
    <lineage>
        <taxon>Eukaryota</taxon>
        <taxon>Fungi</taxon>
        <taxon>Dikarya</taxon>
        <taxon>Ascomycota</taxon>
        <taxon>Pezizomycotina</taxon>
        <taxon>Sordariomycetes</taxon>
        <taxon>Sordariomycetidae</taxon>
        <taxon>Sordariales</taxon>
        <taxon>Lasiosphaeriaceae</taxon>
        <taxon>Cercophora</taxon>
    </lineage>
</organism>
<feature type="region of interest" description="Disordered" evidence="1">
    <location>
        <begin position="121"/>
        <end position="180"/>
    </location>
</feature>
<keyword evidence="2" id="KW-0812">Transmembrane</keyword>
<evidence type="ECO:0000256" key="1">
    <source>
        <dbReference type="SAM" id="MobiDB-lite"/>
    </source>
</evidence>
<gene>
    <name evidence="3" type="ORF">B0T19DRAFT_434991</name>
</gene>
<sequence length="320" mass="36568">MWEDWKEPTERTLPSSFFSSLFDHSACVWSFCSSLFLLLPFHLLFYFFSCPSFREFDHCWAIGLLVVFVHSFTSVLLVAGRRLLSFSCSSFGSLILLGSFATYLHLCWGLNRLVQIQRTPTSSTLSTARQTSRHPRSHTTNPPPKQSNHGPEPVIDRGGGHIQGHHLPRRPTKPDHPRPPLARLRVRHRHDLLRHCSACAVVGQTRREGGQHIFHPGCLSAICRMAGRARLSRHIYMIWFQVWTRTHSRTHARMREHNSRQGPLGLMEARMGDGIGRHGLEWDLCLFLDDAARGRVCYGQQVPRGSETCMTAFLERGLRV</sequence>
<evidence type="ECO:0008006" key="5">
    <source>
        <dbReference type="Google" id="ProtNLM"/>
    </source>
</evidence>
<reference evidence="3" key="1">
    <citation type="journal article" date="2023" name="Mol. Phylogenet. Evol.">
        <title>Genome-scale phylogeny and comparative genomics of the fungal order Sordariales.</title>
        <authorList>
            <person name="Hensen N."/>
            <person name="Bonometti L."/>
            <person name="Westerberg I."/>
            <person name="Brannstrom I.O."/>
            <person name="Guillou S."/>
            <person name="Cros-Aarteil S."/>
            <person name="Calhoun S."/>
            <person name="Haridas S."/>
            <person name="Kuo A."/>
            <person name="Mondo S."/>
            <person name="Pangilinan J."/>
            <person name="Riley R."/>
            <person name="LaButti K."/>
            <person name="Andreopoulos B."/>
            <person name="Lipzen A."/>
            <person name="Chen C."/>
            <person name="Yan M."/>
            <person name="Daum C."/>
            <person name="Ng V."/>
            <person name="Clum A."/>
            <person name="Steindorff A."/>
            <person name="Ohm R.A."/>
            <person name="Martin F."/>
            <person name="Silar P."/>
            <person name="Natvig D.O."/>
            <person name="Lalanne C."/>
            <person name="Gautier V."/>
            <person name="Ament-Velasquez S.L."/>
            <person name="Kruys A."/>
            <person name="Hutchinson M.I."/>
            <person name="Powell A.J."/>
            <person name="Barry K."/>
            <person name="Miller A.N."/>
            <person name="Grigoriev I.V."/>
            <person name="Debuchy R."/>
            <person name="Gladieux P."/>
            <person name="Hiltunen Thoren M."/>
            <person name="Johannesson H."/>
        </authorList>
    </citation>
    <scope>NUCLEOTIDE SEQUENCE</scope>
    <source>
        <strain evidence="3">SMH4131-1</strain>
    </source>
</reference>
<feature type="transmembrane region" description="Helical" evidence="2">
    <location>
        <begin position="28"/>
        <end position="48"/>
    </location>
</feature>
<proteinExistence type="predicted"/>
<feature type="compositionally biased region" description="Polar residues" evidence="1">
    <location>
        <begin position="121"/>
        <end position="130"/>
    </location>
</feature>
<dbReference type="EMBL" id="JAUEPO010000007">
    <property type="protein sequence ID" value="KAK3317447.1"/>
    <property type="molecule type" value="Genomic_DNA"/>
</dbReference>
<name>A0AAE0M360_9PEZI</name>
<reference evidence="3" key="2">
    <citation type="submission" date="2023-06" db="EMBL/GenBank/DDBJ databases">
        <authorList>
            <consortium name="Lawrence Berkeley National Laboratory"/>
            <person name="Haridas S."/>
            <person name="Hensen N."/>
            <person name="Bonometti L."/>
            <person name="Westerberg I."/>
            <person name="Brannstrom I.O."/>
            <person name="Guillou S."/>
            <person name="Cros-Aarteil S."/>
            <person name="Calhoun S."/>
            <person name="Kuo A."/>
            <person name="Mondo S."/>
            <person name="Pangilinan J."/>
            <person name="Riley R."/>
            <person name="Labutti K."/>
            <person name="Andreopoulos B."/>
            <person name="Lipzen A."/>
            <person name="Chen C."/>
            <person name="Yanf M."/>
            <person name="Daum C."/>
            <person name="Ng V."/>
            <person name="Clum A."/>
            <person name="Steindorff A."/>
            <person name="Ohm R."/>
            <person name="Martin F."/>
            <person name="Silar P."/>
            <person name="Natvig D."/>
            <person name="Lalanne C."/>
            <person name="Gautier V."/>
            <person name="Ament-Velasquez S.L."/>
            <person name="Kruys A."/>
            <person name="Hutchinson M.I."/>
            <person name="Powell A.J."/>
            <person name="Barry K."/>
            <person name="Miller A.N."/>
            <person name="Grigoriev I.V."/>
            <person name="Debuchy R."/>
            <person name="Gladieux P."/>
            <person name="Thoren M.H."/>
            <person name="Johannesson H."/>
        </authorList>
    </citation>
    <scope>NUCLEOTIDE SEQUENCE</scope>
    <source>
        <strain evidence="3">SMH4131-1</strain>
    </source>
</reference>
<feature type="transmembrane region" description="Helical" evidence="2">
    <location>
        <begin position="91"/>
        <end position="110"/>
    </location>
</feature>
<evidence type="ECO:0000313" key="4">
    <source>
        <dbReference type="Proteomes" id="UP001286456"/>
    </source>
</evidence>